<dbReference type="Pfam" id="PF25601">
    <property type="entry name" value="AAA_lid_14"/>
    <property type="match status" value="1"/>
</dbReference>
<dbReference type="CDD" id="cd00156">
    <property type="entry name" value="REC"/>
    <property type="match status" value="1"/>
</dbReference>
<keyword evidence="6" id="KW-0804">Transcription</keyword>
<evidence type="ECO:0000256" key="1">
    <source>
        <dbReference type="ARBA" id="ARBA00022741"/>
    </source>
</evidence>
<dbReference type="InterPro" id="IPR027417">
    <property type="entry name" value="P-loop_NTPase"/>
</dbReference>
<dbReference type="PANTHER" id="PTHR32071:SF21">
    <property type="entry name" value="TRANSCRIPTIONAL REGULATORY PROTEIN FLGR"/>
    <property type="match status" value="1"/>
</dbReference>
<evidence type="ECO:0000256" key="4">
    <source>
        <dbReference type="ARBA" id="ARBA00023015"/>
    </source>
</evidence>
<evidence type="ECO:0000256" key="2">
    <source>
        <dbReference type="ARBA" id="ARBA00022840"/>
    </source>
</evidence>
<gene>
    <name evidence="10" type="primary">zraR_2</name>
    <name evidence="10" type="ORF">SPMU_14720</name>
</gene>
<dbReference type="SUPFAM" id="SSF52540">
    <property type="entry name" value="P-loop containing nucleoside triphosphate hydrolases"/>
    <property type="match status" value="1"/>
</dbReference>
<evidence type="ECO:0000313" key="11">
    <source>
        <dbReference type="Proteomes" id="UP000197783"/>
    </source>
</evidence>
<dbReference type="Proteomes" id="UP000197783">
    <property type="component" value="Unassembled WGS sequence"/>
</dbReference>
<dbReference type="Pfam" id="PF00158">
    <property type="entry name" value="Sigma54_activat"/>
    <property type="match status" value="1"/>
</dbReference>
<dbReference type="InterPro" id="IPR003593">
    <property type="entry name" value="AAA+_ATPase"/>
</dbReference>
<keyword evidence="1" id="KW-0547">Nucleotide-binding</keyword>
<dbReference type="GO" id="GO:0006355">
    <property type="term" value="P:regulation of DNA-templated transcription"/>
    <property type="evidence" value="ECO:0007669"/>
    <property type="project" value="InterPro"/>
</dbReference>
<keyword evidence="5" id="KW-0238">DNA-binding</keyword>
<dbReference type="InterPro" id="IPR002078">
    <property type="entry name" value="Sigma_54_int"/>
</dbReference>
<dbReference type="AlphaFoldDB" id="A0A245ZTS2"/>
<dbReference type="SUPFAM" id="SSF52172">
    <property type="entry name" value="CheY-like"/>
    <property type="match status" value="1"/>
</dbReference>
<dbReference type="Gene3D" id="1.10.8.60">
    <property type="match status" value="1"/>
</dbReference>
<dbReference type="InterPro" id="IPR058031">
    <property type="entry name" value="AAA_lid_NorR"/>
</dbReference>
<dbReference type="SUPFAM" id="SSF46689">
    <property type="entry name" value="Homeodomain-like"/>
    <property type="match status" value="1"/>
</dbReference>
<dbReference type="InterPro" id="IPR002197">
    <property type="entry name" value="HTH_Fis"/>
</dbReference>
<accession>A0A245ZTS2</accession>
<evidence type="ECO:0000256" key="5">
    <source>
        <dbReference type="ARBA" id="ARBA00023125"/>
    </source>
</evidence>
<dbReference type="EMBL" id="NBBJ01000001">
    <property type="protein sequence ID" value="OWK33126.1"/>
    <property type="molecule type" value="Genomic_DNA"/>
</dbReference>
<dbReference type="PRINTS" id="PR01590">
    <property type="entry name" value="HTHFIS"/>
</dbReference>
<dbReference type="PANTHER" id="PTHR32071">
    <property type="entry name" value="TRANSCRIPTIONAL REGULATORY PROTEIN"/>
    <property type="match status" value="1"/>
</dbReference>
<dbReference type="InterPro" id="IPR009057">
    <property type="entry name" value="Homeodomain-like_sf"/>
</dbReference>
<dbReference type="Gene3D" id="1.10.10.60">
    <property type="entry name" value="Homeodomain-like"/>
    <property type="match status" value="1"/>
</dbReference>
<organism evidence="10 11">
    <name type="scientific">Sphingomonas mucosissima</name>
    <dbReference type="NCBI Taxonomy" id="370959"/>
    <lineage>
        <taxon>Bacteria</taxon>
        <taxon>Pseudomonadati</taxon>
        <taxon>Pseudomonadota</taxon>
        <taxon>Alphaproteobacteria</taxon>
        <taxon>Sphingomonadales</taxon>
        <taxon>Sphingomonadaceae</taxon>
        <taxon>Sphingomonas</taxon>
    </lineage>
</organism>
<evidence type="ECO:0000256" key="6">
    <source>
        <dbReference type="ARBA" id="ARBA00023163"/>
    </source>
</evidence>
<feature type="domain" description="Response regulatory" evidence="9">
    <location>
        <begin position="8"/>
        <end position="119"/>
    </location>
</feature>
<protein>
    <submittedName>
        <fullName evidence="10">Transcriptional regulatory protein ZraR</fullName>
    </submittedName>
</protein>
<evidence type="ECO:0000256" key="7">
    <source>
        <dbReference type="PROSITE-ProRule" id="PRU00169"/>
    </source>
</evidence>
<reference evidence="10 11" key="1">
    <citation type="submission" date="2017-03" db="EMBL/GenBank/DDBJ databases">
        <title>Genome sequence of Sphingomonas mucosissima DSM 17494.</title>
        <authorList>
            <person name="Poehlein A."/>
            <person name="Wuebbeler J.H."/>
            <person name="Steinbuechel A."/>
            <person name="Daniel R."/>
        </authorList>
    </citation>
    <scope>NUCLEOTIDE SEQUENCE [LARGE SCALE GENOMIC DNA]</scope>
    <source>
        <strain evidence="10 11">DSM 17494</strain>
    </source>
</reference>
<feature type="modified residue" description="4-aspartylphosphate" evidence="7">
    <location>
        <position position="57"/>
    </location>
</feature>
<dbReference type="PROSITE" id="PS50045">
    <property type="entry name" value="SIGMA54_INTERACT_4"/>
    <property type="match status" value="1"/>
</dbReference>
<dbReference type="GO" id="GO:0043565">
    <property type="term" value="F:sequence-specific DNA binding"/>
    <property type="evidence" value="ECO:0007669"/>
    <property type="project" value="InterPro"/>
</dbReference>
<name>A0A245ZTS2_9SPHN</name>
<dbReference type="Gene3D" id="3.40.50.300">
    <property type="entry name" value="P-loop containing nucleotide triphosphate hydrolases"/>
    <property type="match status" value="1"/>
</dbReference>
<proteinExistence type="predicted"/>
<keyword evidence="11" id="KW-1185">Reference proteome</keyword>
<dbReference type="InterPro" id="IPR011006">
    <property type="entry name" value="CheY-like_superfamily"/>
</dbReference>
<dbReference type="PROSITE" id="PS50110">
    <property type="entry name" value="RESPONSE_REGULATORY"/>
    <property type="match status" value="1"/>
</dbReference>
<dbReference type="OrthoDB" id="9154941at2"/>
<dbReference type="Gene3D" id="3.40.50.2300">
    <property type="match status" value="1"/>
</dbReference>
<dbReference type="GO" id="GO:0000160">
    <property type="term" value="P:phosphorelay signal transduction system"/>
    <property type="evidence" value="ECO:0007669"/>
    <property type="project" value="UniProtKB-KW"/>
</dbReference>
<keyword evidence="3" id="KW-0902">Two-component regulatory system</keyword>
<comment type="caution">
    <text evidence="10">The sequence shown here is derived from an EMBL/GenBank/DDBJ whole genome shotgun (WGS) entry which is preliminary data.</text>
</comment>
<evidence type="ECO:0000313" key="10">
    <source>
        <dbReference type="EMBL" id="OWK33126.1"/>
    </source>
</evidence>
<evidence type="ECO:0000256" key="3">
    <source>
        <dbReference type="ARBA" id="ARBA00023012"/>
    </source>
</evidence>
<dbReference type="Pfam" id="PF02954">
    <property type="entry name" value="HTH_8"/>
    <property type="match status" value="1"/>
</dbReference>
<dbReference type="GO" id="GO:0005524">
    <property type="term" value="F:ATP binding"/>
    <property type="evidence" value="ECO:0007669"/>
    <property type="project" value="UniProtKB-KW"/>
</dbReference>
<keyword evidence="4" id="KW-0805">Transcription regulation</keyword>
<dbReference type="InterPro" id="IPR001789">
    <property type="entry name" value="Sig_transdc_resp-reg_receiver"/>
</dbReference>
<dbReference type="SMART" id="SM00382">
    <property type="entry name" value="AAA"/>
    <property type="match status" value="1"/>
</dbReference>
<keyword evidence="7" id="KW-0597">Phosphoprotein</keyword>
<keyword evidence="2" id="KW-0067">ATP-binding</keyword>
<evidence type="ECO:0000259" key="9">
    <source>
        <dbReference type="PROSITE" id="PS50110"/>
    </source>
</evidence>
<evidence type="ECO:0000259" key="8">
    <source>
        <dbReference type="PROSITE" id="PS50045"/>
    </source>
</evidence>
<feature type="domain" description="Sigma-54 factor interaction" evidence="8">
    <location>
        <begin position="126"/>
        <end position="354"/>
    </location>
</feature>
<sequence>MVKSCPTRLLLVGVPGSEFRLAAGMARDAGAEVNMADTLAQALAVLRADGAMMVMIDVAMDVAGFIAQLRSERFTLPVIACGINASADQAVSAIRAGARDYVPLPPERDLIAAAIASVVPATPSVIISDDPLLARTISFALSMATSRVPVLICGERGTGKELLARNIHDASGCSGSFEVVDCAGASTDVVASELFGHEEGAFPGAIARRIGRFEKAGKGTLLLRNVDMLPPGLQADLARALRMGVIRRMGAHQAFPLDARMIVSTTTSLTDRVAAGTFRADLLARFELVQLRLPALRTRGQDIIRLAKYHLELIARAEGRSALVLSDSATAALLRHDWPGNVRELQDLMHRAVLLASGDQIRPADLVLTDGRQLAPTENRGESGLPEVESLVGRTVEEVERELILQTLERCHGNRTSASSILGISVRTMRNKLKTFIEAGIAVSPAA</sequence>
<dbReference type="CDD" id="cd00009">
    <property type="entry name" value="AAA"/>
    <property type="match status" value="1"/>
</dbReference>